<dbReference type="EMBL" id="CP017141">
    <property type="protein sequence ID" value="AOM80343.1"/>
    <property type="molecule type" value="Genomic_DNA"/>
</dbReference>
<dbReference type="CDD" id="cd05266">
    <property type="entry name" value="SDR_a4"/>
    <property type="match status" value="1"/>
</dbReference>
<dbReference type="AlphaFoldDB" id="A0A1D7QNV6"/>
<dbReference type="KEGG" id="psty:BFS30_26160"/>
<protein>
    <submittedName>
        <fullName evidence="2">NAD(P)-dependent oxidoreductase</fullName>
    </submittedName>
</protein>
<dbReference type="Pfam" id="PF13460">
    <property type="entry name" value="NAD_binding_10"/>
    <property type="match status" value="1"/>
</dbReference>
<dbReference type="InterPro" id="IPR051783">
    <property type="entry name" value="NAD(P)-dependent_oxidoreduct"/>
</dbReference>
<organism evidence="2 3">
    <name type="scientific">Pedobacter steynii</name>
    <dbReference type="NCBI Taxonomy" id="430522"/>
    <lineage>
        <taxon>Bacteria</taxon>
        <taxon>Pseudomonadati</taxon>
        <taxon>Bacteroidota</taxon>
        <taxon>Sphingobacteriia</taxon>
        <taxon>Sphingobacteriales</taxon>
        <taxon>Sphingobacteriaceae</taxon>
        <taxon>Pedobacter</taxon>
    </lineage>
</organism>
<dbReference type="RefSeq" id="WP_069382004.1">
    <property type="nucleotide sequence ID" value="NZ_CP017141.1"/>
</dbReference>
<feature type="domain" description="NAD(P)-binding" evidence="1">
    <location>
        <begin position="20"/>
        <end position="178"/>
    </location>
</feature>
<evidence type="ECO:0000313" key="3">
    <source>
        <dbReference type="Proteomes" id="UP000094313"/>
    </source>
</evidence>
<dbReference type="OrthoDB" id="751203at2"/>
<dbReference type="GO" id="GO:0004029">
    <property type="term" value="F:aldehyde dehydrogenase (NAD+) activity"/>
    <property type="evidence" value="ECO:0007669"/>
    <property type="project" value="TreeGrafter"/>
</dbReference>
<keyword evidence="3" id="KW-1185">Reference proteome</keyword>
<gene>
    <name evidence="2" type="ORF">BFS30_26160</name>
</gene>
<dbReference type="GO" id="GO:0005737">
    <property type="term" value="C:cytoplasm"/>
    <property type="evidence" value="ECO:0007669"/>
    <property type="project" value="TreeGrafter"/>
</dbReference>
<evidence type="ECO:0000259" key="1">
    <source>
        <dbReference type="Pfam" id="PF13460"/>
    </source>
</evidence>
<proteinExistence type="predicted"/>
<sequence length="283" mass="31371">MPESPSSIPQNHTISILGCGWYGFELAKQLLSSGYLVKGSSTTATKLTLLSESGIQPYLIDFQEDKAHYDPDFFNTDLLIINIPPKRVSGKQDSFCKKIERIASAAQKQQLKHIVFISSTAVYGDQNLEITESTLTNPDTASGKAMLEAENLLTSQTAFTTTILRFAGLIGPGRNPGRFFAGKDNIPNGRAPVNLVHLQDCINFSITLIKNATFGPIYNVCSPDHPSRQEFYRKAAQVSGLPVPTFQDELLKWKKVSTIHVAPGFNYTYRVNNFSTWMDTDKL</sequence>
<name>A0A1D7QNV6_9SPHI</name>
<accession>A0A1D7QNV6</accession>
<evidence type="ECO:0000313" key="2">
    <source>
        <dbReference type="EMBL" id="AOM80343.1"/>
    </source>
</evidence>
<dbReference type="InterPro" id="IPR016040">
    <property type="entry name" value="NAD(P)-bd_dom"/>
</dbReference>
<dbReference type="InterPro" id="IPR036291">
    <property type="entry name" value="NAD(P)-bd_dom_sf"/>
</dbReference>
<dbReference type="SUPFAM" id="SSF51735">
    <property type="entry name" value="NAD(P)-binding Rossmann-fold domains"/>
    <property type="match status" value="1"/>
</dbReference>
<dbReference type="PANTHER" id="PTHR48079:SF6">
    <property type="entry name" value="NAD(P)-BINDING DOMAIN-CONTAINING PROTEIN-RELATED"/>
    <property type="match status" value="1"/>
</dbReference>
<dbReference type="Gene3D" id="3.40.50.720">
    <property type="entry name" value="NAD(P)-binding Rossmann-like Domain"/>
    <property type="match status" value="1"/>
</dbReference>
<reference evidence="2 3" key="1">
    <citation type="submission" date="2016-08" db="EMBL/GenBank/DDBJ databases">
        <authorList>
            <person name="Seilhamer J.J."/>
        </authorList>
    </citation>
    <scope>NUCLEOTIDE SEQUENCE [LARGE SCALE GENOMIC DNA]</scope>
    <source>
        <strain evidence="2 3">DX4</strain>
    </source>
</reference>
<dbReference type="PANTHER" id="PTHR48079">
    <property type="entry name" value="PROTEIN YEEZ"/>
    <property type="match status" value="1"/>
</dbReference>
<dbReference type="Proteomes" id="UP000094313">
    <property type="component" value="Chromosome"/>
</dbReference>